<dbReference type="EMBL" id="NRSD01000010">
    <property type="protein sequence ID" value="MBK1645232.1"/>
    <property type="molecule type" value="Genomic_DNA"/>
</dbReference>
<gene>
    <name evidence="2" type="ORF">CKO25_11380</name>
</gene>
<evidence type="ECO:0000256" key="1">
    <source>
        <dbReference type="SAM" id="MobiDB-lite"/>
    </source>
</evidence>
<feature type="region of interest" description="Disordered" evidence="1">
    <location>
        <begin position="1"/>
        <end position="23"/>
    </location>
</feature>
<comment type="caution">
    <text evidence="2">The sequence shown here is derived from an EMBL/GenBank/DDBJ whole genome shotgun (WGS) entry which is preliminary data.</text>
</comment>
<keyword evidence="3" id="KW-1185">Reference proteome</keyword>
<dbReference type="AlphaFoldDB" id="A0A9X0WJE0"/>
<evidence type="ECO:0000313" key="3">
    <source>
        <dbReference type="Proteomes" id="UP001138802"/>
    </source>
</evidence>
<dbReference type="RefSeq" id="WP_200388038.1">
    <property type="nucleotide sequence ID" value="NZ_NRSD01000010.1"/>
</dbReference>
<evidence type="ECO:0000313" key="2">
    <source>
        <dbReference type="EMBL" id="MBK1645232.1"/>
    </source>
</evidence>
<dbReference type="Proteomes" id="UP001138802">
    <property type="component" value="Unassembled WGS sequence"/>
</dbReference>
<reference evidence="2 3" key="1">
    <citation type="journal article" date="2020" name="Microorganisms">
        <title>Osmotic Adaptation and Compatible Solute Biosynthesis of Phototrophic Bacteria as Revealed from Genome Analyses.</title>
        <authorList>
            <person name="Imhoff J.F."/>
            <person name="Rahn T."/>
            <person name="Kunzel S."/>
            <person name="Keller A."/>
            <person name="Neulinger S.C."/>
        </authorList>
    </citation>
    <scope>NUCLEOTIDE SEQUENCE [LARGE SCALE GENOMIC DNA]</scope>
    <source>
        <strain evidence="2 3">DSM 21303</strain>
    </source>
</reference>
<protein>
    <submittedName>
        <fullName evidence="2">Uncharacterized protein</fullName>
    </submittedName>
</protein>
<sequence>MNDHHQPHVSDLNTLPSEATRRGQDCEAQVQQALSRHRESVLPAILERHEHRQVRAHQAAELALGFEHRRQAIAMALESRLQSIREACNHVLVTGKTHLRQQRIEYFGEVYRQLEQRMNNLTDDYLAEADRRYARLQTIQNEHLRRREQQRQEKAADDFLDTMDQLMDEFRSIISEHVDHRASI</sequence>
<proteinExistence type="predicted"/>
<accession>A0A9X0WJE0</accession>
<name>A0A9X0WJE0_9GAMM</name>
<organism evidence="2 3">
    <name type="scientific">Thiocapsa imhoffii</name>
    <dbReference type="NCBI Taxonomy" id="382777"/>
    <lineage>
        <taxon>Bacteria</taxon>
        <taxon>Pseudomonadati</taxon>
        <taxon>Pseudomonadota</taxon>
        <taxon>Gammaproteobacteria</taxon>
        <taxon>Chromatiales</taxon>
        <taxon>Chromatiaceae</taxon>
        <taxon>Thiocapsa</taxon>
    </lineage>
</organism>